<dbReference type="Pfam" id="PF13450">
    <property type="entry name" value="NAD_binding_8"/>
    <property type="match status" value="1"/>
</dbReference>
<dbReference type="GO" id="GO:0016491">
    <property type="term" value="F:oxidoreductase activity"/>
    <property type="evidence" value="ECO:0007669"/>
    <property type="project" value="TreeGrafter"/>
</dbReference>
<gene>
    <name evidence="3" type="ORF">FHS30_002742</name>
</gene>
<dbReference type="Proteomes" id="UP000559987">
    <property type="component" value="Unassembled WGS sequence"/>
</dbReference>
<dbReference type="PANTHER" id="PTHR42923:SF17">
    <property type="entry name" value="AMINE OXIDASE DOMAIN-CONTAINING PROTEIN"/>
    <property type="match status" value="1"/>
</dbReference>
<evidence type="ECO:0000256" key="2">
    <source>
        <dbReference type="SAM" id="Phobius"/>
    </source>
</evidence>
<feature type="compositionally biased region" description="Basic and acidic residues" evidence="1">
    <location>
        <begin position="350"/>
        <end position="366"/>
    </location>
</feature>
<feature type="transmembrane region" description="Helical" evidence="2">
    <location>
        <begin position="6"/>
        <end position="27"/>
    </location>
</feature>
<reference evidence="3 4" key="1">
    <citation type="submission" date="2020-08" db="EMBL/GenBank/DDBJ databases">
        <title>Genomic Encyclopedia of Type Strains, Phase III (KMG-III): the genomes of soil and plant-associated and newly described type strains.</title>
        <authorList>
            <person name="Whitman W."/>
        </authorList>
    </citation>
    <scope>NUCLEOTIDE SEQUENCE [LARGE SCALE GENOMIC DNA]</scope>
    <source>
        <strain evidence="3 4">CECT 8571</strain>
    </source>
</reference>
<keyword evidence="2" id="KW-0472">Membrane</keyword>
<dbReference type="Gene3D" id="3.50.50.60">
    <property type="entry name" value="FAD/NAD(P)-binding domain"/>
    <property type="match status" value="1"/>
</dbReference>
<evidence type="ECO:0000313" key="3">
    <source>
        <dbReference type="EMBL" id="MBB3169529.1"/>
    </source>
</evidence>
<keyword evidence="2" id="KW-1133">Transmembrane helix</keyword>
<keyword evidence="2" id="KW-0812">Transmembrane</keyword>
<dbReference type="PANTHER" id="PTHR42923">
    <property type="entry name" value="PROTOPORPHYRINOGEN OXIDASE"/>
    <property type="match status" value="1"/>
</dbReference>
<dbReference type="RefSeq" id="WP_183911034.1">
    <property type="nucleotide sequence ID" value="NZ_JACHXZ010000004.1"/>
</dbReference>
<accession>A0A839USY5</accession>
<organism evidence="3 4">
    <name type="scientific">Simiduia aestuariiviva</name>
    <dbReference type="NCBI Taxonomy" id="1510459"/>
    <lineage>
        <taxon>Bacteria</taxon>
        <taxon>Pseudomonadati</taxon>
        <taxon>Pseudomonadota</taxon>
        <taxon>Gammaproteobacteria</taxon>
        <taxon>Cellvibrionales</taxon>
        <taxon>Cellvibrionaceae</taxon>
        <taxon>Simiduia</taxon>
    </lineage>
</organism>
<evidence type="ECO:0000313" key="4">
    <source>
        <dbReference type="Proteomes" id="UP000559987"/>
    </source>
</evidence>
<protein>
    <submittedName>
        <fullName evidence="3">Putative NAD/FAD-binding protein</fullName>
    </submittedName>
</protein>
<sequence length="589" mass="65259">MNDDSGWINVAIVGGGLSGMAAAYELAKGVAGKRKVRIHIYERNLRTGGNIDSQVVELGVKAGAVSEPVRRWVDMGVNDINLSSYHNIARVMAETGYYGKCSEDSSAEAASENLKALEDSVCFFSEQEQLCYTMDGGLRAGVSDQNRDLDRAKNGKYKCLMAIVDKAALKQVYRRCDPKPATPEYDLTTTVSQFFDRVLAKNAKVLQEVSNDSLCNPDSGQCDYSAYWAADDIEDTMACLRLLRDCVYYPRISAMYFANDAGPEQMLLAAPYRYYRFQEGVGGDSVPPDRRYFTQGASHWFYHLASYISGDLPKKINQEAVDGQPVLEIEFLRRAVALKVVESGFLVGHEGEDERDCEPSDEKDSAGKNGASKAAVSEILYDYCIMATHADAAQRALVFEQGAVLTESLAGKSESQVRKWLASISYTTSVAVAHTYTRLLPPDVNAWRTYNVAIRQGAGLKPYSMTYVCNRHQNDVSGDQWNSAGAPQVFVTLNPMTRIPDQYVLKKRDLLMVGNDGQALGDSQVVEYFKHNLLDSACFHTQQEIKKYHESLPRLFFTGGWSLGAGLHEECWLQGQSIARSICAKLKLS</sequence>
<dbReference type="InterPro" id="IPR036188">
    <property type="entry name" value="FAD/NAD-bd_sf"/>
</dbReference>
<name>A0A839USY5_9GAMM</name>
<evidence type="ECO:0000256" key="1">
    <source>
        <dbReference type="SAM" id="MobiDB-lite"/>
    </source>
</evidence>
<feature type="region of interest" description="Disordered" evidence="1">
    <location>
        <begin position="350"/>
        <end position="369"/>
    </location>
</feature>
<dbReference type="EMBL" id="JACHXZ010000004">
    <property type="protein sequence ID" value="MBB3169529.1"/>
    <property type="molecule type" value="Genomic_DNA"/>
</dbReference>
<proteinExistence type="predicted"/>
<comment type="caution">
    <text evidence="3">The sequence shown here is derived from an EMBL/GenBank/DDBJ whole genome shotgun (WGS) entry which is preliminary data.</text>
</comment>
<dbReference type="InterPro" id="IPR050464">
    <property type="entry name" value="Zeta_carotene_desat/Oxidored"/>
</dbReference>
<dbReference type="SUPFAM" id="SSF51905">
    <property type="entry name" value="FAD/NAD(P)-binding domain"/>
    <property type="match status" value="1"/>
</dbReference>
<dbReference type="AlphaFoldDB" id="A0A839USY5"/>
<keyword evidence="4" id="KW-1185">Reference proteome</keyword>